<dbReference type="EMBL" id="CM037155">
    <property type="protein sequence ID" value="KAH7848008.1"/>
    <property type="molecule type" value="Genomic_DNA"/>
</dbReference>
<comment type="caution">
    <text evidence="1">The sequence shown here is derived from an EMBL/GenBank/DDBJ whole genome shotgun (WGS) entry which is preliminary data.</text>
</comment>
<organism evidence="1 2">
    <name type="scientific">Vaccinium darrowii</name>
    <dbReference type="NCBI Taxonomy" id="229202"/>
    <lineage>
        <taxon>Eukaryota</taxon>
        <taxon>Viridiplantae</taxon>
        <taxon>Streptophyta</taxon>
        <taxon>Embryophyta</taxon>
        <taxon>Tracheophyta</taxon>
        <taxon>Spermatophyta</taxon>
        <taxon>Magnoliopsida</taxon>
        <taxon>eudicotyledons</taxon>
        <taxon>Gunneridae</taxon>
        <taxon>Pentapetalae</taxon>
        <taxon>asterids</taxon>
        <taxon>Ericales</taxon>
        <taxon>Ericaceae</taxon>
        <taxon>Vaccinioideae</taxon>
        <taxon>Vaccinieae</taxon>
        <taxon>Vaccinium</taxon>
    </lineage>
</organism>
<accession>A0ACB7Y4P4</accession>
<proteinExistence type="predicted"/>
<evidence type="ECO:0000313" key="2">
    <source>
        <dbReference type="Proteomes" id="UP000828048"/>
    </source>
</evidence>
<reference evidence="1 2" key="1">
    <citation type="journal article" date="2021" name="Hortic Res">
        <title>High-quality reference genome and annotation aids understanding of berry development for evergreen blueberry (Vaccinium darrowii).</title>
        <authorList>
            <person name="Yu J."/>
            <person name="Hulse-Kemp A.M."/>
            <person name="Babiker E."/>
            <person name="Staton M."/>
        </authorList>
    </citation>
    <scope>NUCLEOTIDE SEQUENCE [LARGE SCALE GENOMIC DNA]</scope>
    <source>
        <strain evidence="2">cv. NJ 8807/NJ 8810</strain>
        <tissue evidence="1">Young leaf</tissue>
    </source>
</reference>
<sequence length="177" mass="20670">MPYWVVFIGRNPGIYTTWKEAKAQVDGYPRNDHKRYHTFDEAQEALCKFHEDRYFGNDIESNQNQHQASVGASTSARPLEDQKPLEREANVRTLGMHAASVVLLHSSFILVAFLIFQSDYEKRLLLVVRYPSWQLPYLQQYFEPLLILPQEAPHLCRRMHMLIFQAAIRGSLSYEVI</sequence>
<keyword evidence="2" id="KW-1185">Reference proteome</keyword>
<gene>
    <name evidence="1" type="ORF">Vadar_032748</name>
</gene>
<name>A0ACB7Y4P4_9ERIC</name>
<dbReference type="Proteomes" id="UP000828048">
    <property type="component" value="Chromosome 5"/>
</dbReference>
<protein>
    <submittedName>
        <fullName evidence="1">Uncharacterized protein</fullName>
    </submittedName>
</protein>
<evidence type="ECO:0000313" key="1">
    <source>
        <dbReference type="EMBL" id="KAH7848008.1"/>
    </source>
</evidence>